<dbReference type="GO" id="GO:0047134">
    <property type="term" value="F:protein-disulfide reductase [NAD(P)H] activity"/>
    <property type="evidence" value="ECO:0007669"/>
    <property type="project" value="UniProtKB-UniRule"/>
</dbReference>
<evidence type="ECO:0000313" key="20">
    <source>
        <dbReference type="EMBL" id="ARU56333.1"/>
    </source>
</evidence>
<dbReference type="InterPro" id="IPR022910">
    <property type="entry name" value="Thiol_diS_interchange_DbsD"/>
</dbReference>
<dbReference type="InterPro" id="IPR003834">
    <property type="entry name" value="Cyt_c_assmbl_TM_dom"/>
</dbReference>
<sequence>MPSLVRTRILITILGLLVLISPFHASMVLAEGNGLQTQLFASTQNSLNLSTPDFLPVDQAFKFTDRFEHNTLILNWDITPGHYLYKDRIQIQVDDTLVRLGALRYSTPGEVKEDPYFGQVTVFHNPVELKVSLTALTSGTEIPIKITYQGCADAGLCYPPETKETLYIPEQPDTAQTTKPITKNESDLNSSTGIFSFLNEANLLTVMGAFVLLGLGLTFTPCVFPMMPIISSIIAGQKSPTTAKSALLSLSYIIGMALTYALLGVAMGYFGASANLQAKLQSPPVLIGFSLLFVLLSLSMFGLFELQLPAKLRDSLNARSQKLAGGQVLAVFAIGALSAIIVSPCVSAPLAGALIYISSSGDPVTGGIALFAMGIGMGIPLFAIGMGAGQILPKAGSWMENVRMLFGVLLLAIAIWLISRLLPAMTEMLLWAILLIMSGIQLGALDSAHYGAQRLWKGVGVIAILYGILIGAGAFLGSSSALDPLAPLKFSSSNPGSSPPPELSKSSKSLPFEKITRYDQLQQKLQQSADHIKVRASGITMVDFYADWCVSCLVIEDEVFKDSRINPALMTWRLIKADVTASDEEAIRLLEHYNIFGPPAILFFDHSGQEIKSLRIQGEIGPDEFIERISTHPATRL</sequence>
<feature type="transmembrane region" description="Helical" evidence="18">
    <location>
        <begin position="245"/>
        <end position="272"/>
    </location>
</feature>
<dbReference type="InterPro" id="IPR036249">
    <property type="entry name" value="Thioredoxin-like_sf"/>
</dbReference>
<dbReference type="InterPro" id="IPR013766">
    <property type="entry name" value="Thioredoxin_domain"/>
</dbReference>
<keyword evidence="5 18" id="KW-0997">Cell inner membrane</keyword>
<keyword evidence="21" id="KW-1185">Reference proteome</keyword>
<keyword evidence="4 18" id="KW-1003">Cell membrane</keyword>
<evidence type="ECO:0000256" key="7">
    <source>
        <dbReference type="ARBA" id="ARBA00022729"/>
    </source>
</evidence>
<proteinExistence type="inferred from homology"/>
<evidence type="ECO:0000256" key="12">
    <source>
        <dbReference type="ARBA" id="ARBA00023027"/>
    </source>
</evidence>
<feature type="transmembrane region" description="Helical" evidence="18">
    <location>
        <begin position="404"/>
        <end position="422"/>
    </location>
</feature>
<dbReference type="Pfam" id="PF02683">
    <property type="entry name" value="DsbD_TM"/>
    <property type="match status" value="1"/>
</dbReference>
<keyword evidence="3 18" id="KW-0813">Transport</keyword>
<dbReference type="InterPro" id="IPR017937">
    <property type="entry name" value="Thioredoxin_CS"/>
</dbReference>
<dbReference type="InterPro" id="IPR028250">
    <property type="entry name" value="DsbDN"/>
</dbReference>
<comment type="caution">
    <text evidence="18">Lacks conserved residue(s) required for the propagation of feature annotation.</text>
</comment>
<dbReference type="PROSITE" id="PS00194">
    <property type="entry name" value="THIOREDOXIN_1"/>
    <property type="match status" value="1"/>
</dbReference>
<dbReference type="GO" id="GO:0045454">
    <property type="term" value="P:cell redox homeostasis"/>
    <property type="evidence" value="ECO:0007669"/>
    <property type="project" value="TreeGrafter"/>
</dbReference>
<keyword evidence="9 18" id="KW-0249">Electron transport</keyword>
<evidence type="ECO:0000256" key="11">
    <source>
        <dbReference type="ARBA" id="ARBA00023002"/>
    </source>
</evidence>
<keyword evidence="7" id="KW-0732">Signal</keyword>
<evidence type="ECO:0000256" key="3">
    <source>
        <dbReference type="ARBA" id="ARBA00022448"/>
    </source>
</evidence>
<reference evidence="20 21" key="1">
    <citation type="submission" date="2017-05" db="EMBL/GenBank/DDBJ databases">
        <title>Genomic insights into alkan degradation activity of Oleiphilus messinensis.</title>
        <authorList>
            <person name="Kozyavkin S.A."/>
            <person name="Slesarev A.I."/>
            <person name="Golyshin P.N."/>
            <person name="Korzhenkov A."/>
            <person name="Golyshina O.N."/>
            <person name="Toshchakov S.V."/>
        </authorList>
    </citation>
    <scope>NUCLEOTIDE SEQUENCE [LARGE SCALE GENOMIC DNA]</scope>
    <source>
        <strain evidence="20 21">ME102</strain>
    </source>
</reference>
<feature type="transmembrane region" description="Helical" evidence="18">
    <location>
        <begin position="329"/>
        <end position="356"/>
    </location>
</feature>
<keyword evidence="6 18" id="KW-0812">Transmembrane</keyword>
<evidence type="ECO:0000256" key="8">
    <source>
        <dbReference type="ARBA" id="ARBA00022748"/>
    </source>
</evidence>
<dbReference type="CDD" id="cd02953">
    <property type="entry name" value="DsbDgamma"/>
    <property type="match status" value="1"/>
</dbReference>
<organism evidence="20 21">
    <name type="scientific">Oleiphilus messinensis</name>
    <dbReference type="NCBI Taxonomy" id="141451"/>
    <lineage>
        <taxon>Bacteria</taxon>
        <taxon>Pseudomonadati</taxon>
        <taxon>Pseudomonadota</taxon>
        <taxon>Gammaproteobacteria</taxon>
        <taxon>Oceanospirillales</taxon>
        <taxon>Oleiphilaceae</taxon>
        <taxon>Oleiphilus</taxon>
    </lineage>
</organism>
<dbReference type="NCBIfam" id="NF001419">
    <property type="entry name" value="PRK00293.1"/>
    <property type="match status" value="1"/>
</dbReference>
<evidence type="ECO:0000256" key="5">
    <source>
        <dbReference type="ARBA" id="ARBA00022519"/>
    </source>
</evidence>
<dbReference type="AlphaFoldDB" id="A0A1Y0IAA9"/>
<dbReference type="EMBL" id="CP021425">
    <property type="protein sequence ID" value="ARU56333.1"/>
    <property type="molecule type" value="Genomic_DNA"/>
</dbReference>
<dbReference type="Gene3D" id="2.60.40.1250">
    <property type="entry name" value="Thiol:disulfide interchange protein DsbD, N-terminal domain"/>
    <property type="match status" value="1"/>
</dbReference>
<keyword evidence="11 18" id="KW-0560">Oxidoreductase</keyword>
<dbReference type="SUPFAM" id="SSF52833">
    <property type="entry name" value="Thioredoxin-like"/>
    <property type="match status" value="1"/>
</dbReference>
<dbReference type="GO" id="GO:0005886">
    <property type="term" value="C:plasma membrane"/>
    <property type="evidence" value="ECO:0007669"/>
    <property type="project" value="UniProtKB-SubCell"/>
</dbReference>
<keyword evidence="15 18" id="KW-0676">Redox-active center</keyword>
<feature type="disulfide bond" description="Redox-active" evidence="18">
    <location>
        <begin position="549"/>
        <end position="552"/>
    </location>
</feature>
<evidence type="ECO:0000256" key="6">
    <source>
        <dbReference type="ARBA" id="ARBA00022692"/>
    </source>
</evidence>
<evidence type="ECO:0000256" key="10">
    <source>
        <dbReference type="ARBA" id="ARBA00022989"/>
    </source>
</evidence>
<dbReference type="HAMAP" id="MF_00399">
    <property type="entry name" value="DbsD"/>
    <property type="match status" value="1"/>
</dbReference>
<dbReference type="InterPro" id="IPR035671">
    <property type="entry name" value="DsbD_gamma"/>
</dbReference>
<feature type="disulfide bond" description="Redox-active" evidence="18">
    <location>
        <begin position="151"/>
        <end position="157"/>
    </location>
</feature>
<keyword evidence="13 18" id="KW-0472">Membrane</keyword>
<dbReference type="GO" id="GO:0017004">
    <property type="term" value="P:cytochrome complex assembly"/>
    <property type="evidence" value="ECO:0007669"/>
    <property type="project" value="UniProtKB-UniRule"/>
</dbReference>
<evidence type="ECO:0000259" key="19">
    <source>
        <dbReference type="PROSITE" id="PS51352"/>
    </source>
</evidence>
<dbReference type="OrthoDB" id="9811036at2"/>
<dbReference type="KEGG" id="ome:OLMES_2270"/>
<comment type="similarity">
    <text evidence="2 18">Belongs to the thioredoxin family. DsbD subfamily.</text>
</comment>
<comment type="subcellular location">
    <subcellularLocation>
        <location evidence="1 18">Cell inner membrane</location>
        <topology evidence="1 18">Multi-pass membrane protein</topology>
    </subcellularLocation>
</comment>
<evidence type="ECO:0000256" key="16">
    <source>
        <dbReference type="ARBA" id="ARBA00047388"/>
    </source>
</evidence>
<gene>
    <name evidence="18 20" type="primary">dsbD</name>
    <name evidence="20" type="ORF">OLMES_2270</name>
</gene>
<evidence type="ECO:0000256" key="9">
    <source>
        <dbReference type="ARBA" id="ARBA00022982"/>
    </source>
</evidence>
<dbReference type="InterPro" id="IPR036929">
    <property type="entry name" value="DsbDN_sf"/>
</dbReference>
<accession>A0A1Y0IAA9</accession>
<feature type="domain" description="Thioredoxin" evidence="19">
    <location>
        <begin position="479"/>
        <end position="634"/>
    </location>
</feature>
<comment type="function">
    <text evidence="18">Required to facilitate the formation of correct disulfide bonds in some periplasmic proteins and for the assembly of the periplasmic c-type cytochromes. Acts by transferring electrons from cytoplasmic thioredoxin to the periplasm. This transfer involves a cascade of disulfide bond formation and reduction steps.</text>
</comment>
<evidence type="ECO:0000256" key="14">
    <source>
        <dbReference type="ARBA" id="ARBA00023157"/>
    </source>
</evidence>
<keyword evidence="8 18" id="KW-0201">Cytochrome c-type biogenesis</keyword>
<evidence type="ECO:0000256" key="1">
    <source>
        <dbReference type="ARBA" id="ARBA00004429"/>
    </source>
</evidence>
<dbReference type="RefSeq" id="WP_087461334.1">
    <property type="nucleotide sequence ID" value="NZ_CP021425.1"/>
</dbReference>
<evidence type="ECO:0000256" key="15">
    <source>
        <dbReference type="ARBA" id="ARBA00023284"/>
    </source>
</evidence>
<keyword evidence="12 18" id="KW-0520">NAD</keyword>
<dbReference type="SUPFAM" id="SSF74863">
    <property type="entry name" value="Thiol:disulfide interchange protein DsbD, N-terminal domain (DsbD-alpha)"/>
    <property type="match status" value="1"/>
</dbReference>
<feature type="transmembrane region" description="Helical" evidence="18">
    <location>
        <begin position="428"/>
        <end position="448"/>
    </location>
</feature>
<evidence type="ECO:0000256" key="13">
    <source>
        <dbReference type="ARBA" id="ARBA00023136"/>
    </source>
</evidence>
<evidence type="ECO:0000256" key="18">
    <source>
        <dbReference type="HAMAP-Rule" id="MF_00399"/>
    </source>
</evidence>
<keyword evidence="14 18" id="KW-1015">Disulfide bond</keyword>
<dbReference type="GO" id="GO:0009055">
    <property type="term" value="F:electron transfer activity"/>
    <property type="evidence" value="ECO:0007669"/>
    <property type="project" value="UniProtKB-UniRule"/>
</dbReference>
<name>A0A1Y0IAA9_9GAMM</name>
<protein>
    <recommendedName>
        <fullName evidence="18">Thiol:disulfide interchange protein DsbD</fullName>
        <ecNumber evidence="18">1.8.1.8</ecNumber>
    </recommendedName>
    <alternativeName>
        <fullName evidence="18">Protein-disulfide reductase</fullName>
        <shortName evidence="18">Disulfide reductase</shortName>
    </alternativeName>
</protein>
<feature type="transmembrane region" description="Helical" evidence="18">
    <location>
        <begin position="203"/>
        <end position="224"/>
    </location>
</feature>
<dbReference type="PROSITE" id="PS51352">
    <property type="entry name" value="THIOREDOXIN_2"/>
    <property type="match status" value="1"/>
</dbReference>
<dbReference type="Pfam" id="PF13899">
    <property type="entry name" value="Thioredoxin_7"/>
    <property type="match status" value="1"/>
</dbReference>
<comment type="catalytic activity">
    <reaction evidence="17 18">
        <text>[protein]-dithiol + NADP(+) = [protein]-disulfide + NADPH + H(+)</text>
        <dbReference type="Rhea" id="RHEA:18753"/>
        <dbReference type="Rhea" id="RHEA-COMP:10593"/>
        <dbReference type="Rhea" id="RHEA-COMP:10594"/>
        <dbReference type="ChEBI" id="CHEBI:15378"/>
        <dbReference type="ChEBI" id="CHEBI:29950"/>
        <dbReference type="ChEBI" id="CHEBI:50058"/>
        <dbReference type="ChEBI" id="CHEBI:57783"/>
        <dbReference type="ChEBI" id="CHEBI:58349"/>
        <dbReference type="EC" id="1.8.1.8"/>
    </reaction>
</comment>
<dbReference type="PANTHER" id="PTHR32234:SF0">
    <property type="entry name" value="THIOL:DISULFIDE INTERCHANGE PROTEIN DSBD"/>
    <property type="match status" value="1"/>
</dbReference>
<keyword evidence="10 18" id="KW-1133">Transmembrane helix</keyword>
<feature type="transmembrane region" description="Helical" evidence="18">
    <location>
        <begin position="284"/>
        <end position="308"/>
    </location>
</feature>
<evidence type="ECO:0000256" key="4">
    <source>
        <dbReference type="ARBA" id="ARBA00022475"/>
    </source>
</evidence>
<feature type="transmembrane region" description="Helical" evidence="18">
    <location>
        <begin position="368"/>
        <end position="392"/>
    </location>
</feature>
<feature type="transmembrane region" description="Helical" evidence="18">
    <location>
        <begin position="455"/>
        <end position="476"/>
    </location>
</feature>
<dbReference type="Pfam" id="PF11412">
    <property type="entry name" value="DsbD_N"/>
    <property type="match status" value="1"/>
</dbReference>
<evidence type="ECO:0000256" key="2">
    <source>
        <dbReference type="ARBA" id="ARBA00007241"/>
    </source>
</evidence>
<evidence type="ECO:0000313" key="21">
    <source>
        <dbReference type="Proteomes" id="UP000196027"/>
    </source>
</evidence>
<comment type="catalytic activity">
    <reaction evidence="16 18">
        <text>[protein]-dithiol + NAD(+) = [protein]-disulfide + NADH + H(+)</text>
        <dbReference type="Rhea" id="RHEA:18749"/>
        <dbReference type="Rhea" id="RHEA-COMP:10593"/>
        <dbReference type="Rhea" id="RHEA-COMP:10594"/>
        <dbReference type="ChEBI" id="CHEBI:15378"/>
        <dbReference type="ChEBI" id="CHEBI:29950"/>
        <dbReference type="ChEBI" id="CHEBI:50058"/>
        <dbReference type="ChEBI" id="CHEBI:57540"/>
        <dbReference type="ChEBI" id="CHEBI:57945"/>
        <dbReference type="EC" id="1.8.1.8"/>
    </reaction>
</comment>
<dbReference type="EC" id="1.8.1.8" evidence="18"/>
<dbReference type="Gene3D" id="3.40.30.10">
    <property type="entry name" value="Glutaredoxin"/>
    <property type="match status" value="1"/>
</dbReference>
<dbReference type="Proteomes" id="UP000196027">
    <property type="component" value="Chromosome"/>
</dbReference>
<dbReference type="PANTHER" id="PTHR32234">
    <property type="entry name" value="THIOL:DISULFIDE INTERCHANGE PROTEIN DSBD"/>
    <property type="match status" value="1"/>
</dbReference>
<evidence type="ECO:0000256" key="17">
    <source>
        <dbReference type="ARBA" id="ARBA00047804"/>
    </source>
</evidence>